<dbReference type="InterPro" id="IPR034694">
    <property type="entry name" value="HPF_long/plastid"/>
</dbReference>
<dbReference type="InterPro" id="IPR032528">
    <property type="entry name" value="Ribosom_S30AE_C"/>
</dbReference>
<reference evidence="4 5" key="1">
    <citation type="submission" date="2020-09" db="EMBL/GenBank/DDBJ databases">
        <title>Investigation of environmental microbe.</title>
        <authorList>
            <person name="Ou Y."/>
            <person name="Kang Q."/>
        </authorList>
    </citation>
    <scope>NUCLEOTIDE SEQUENCE [LARGE SCALE GENOMIC DNA]</scope>
    <source>
        <strain evidence="4 5">KJZ-9</strain>
    </source>
</reference>
<dbReference type="InterPro" id="IPR036567">
    <property type="entry name" value="RHF-like"/>
</dbReference>
<comment type="function">
    <text evidence="2">Required for dimerization of active 70S ribosomes into 100S ribosomes in stationary phase; 100S ribosomes are translationally inactive and sometimes present during exponential growth.</text>
</comment>
<organism evidence="4 5">
    <name type="scientific">Rothia amarae</name>
    <dbReference type="NCBI Taxonomy" id="169480"/>
    <lineage>
        <taxon>Bacteria</taxon>
        <taxon>Bacillati</taxon>
        <taxon>Actinomycetota</taxon>
        <taxon>Actinomycetes</taxon>
        <taxon>Micrococcales</taxon>
        <taxon>Micrococcaceae</taxon>
        <taxon>Rothia</taxon>
    </lineage>
</organism>
<evidence type="ECO:0000256" key="2">
    <source>
        <dbReference type="HAMAP-Rule" id="MF_00839"/>
    </source>
</evidence>
<dbReference type="EMBL" id="CP061538">
    <property type="protein sequence ID" value="QNV40597.1"/>
    <property type="molecule type" value="Genomic_DNA"/>
</dbReference>
<keyword evidence="2" id="KW-0963">Cytoplasm</keyword>
<dbReference type="GO" id="GO:0043024">
    <property type="term" value="F:ribosomal small subunit binding"/>
    <property type="evidence" value="ECO:0007669"/>
    <property type="project" value="TreeGrafter"/>
</dbReference>
<dbReference type="InterPro" id="IPR050574">
    <property type="entry name" value="HPF/YfiA_ribosome-assoc"/>
</dbReference>
<evidence type="ECO:0000313" key="5">
    <source>
        <dbReference type="Proteomes" id="UP000516421"/>
    </source>
</evidence>
<dbReference type="Gene3D" id="3.30.505.50">
    <property type="entry name" value="Sigma 54 modulation/S30EA ribosomal protein, C-terminal domain"/>
    <property type="match status" value="1"/>
</dbReference>
<dbReference type="PANTHER" id="PTHR33231">
    <property type="entry name" value="30S RIBOSOMAL PROTEIN"/>
    <property type="match status" value="1"/>
</dbReference>
<dbReference type="GO" id="GO:0045900">
    <property type="term" value="P:negative regulation of translational elongation"/>
    <property type="evidence" value="ECO:0007669"/>
    <property type="project" value="TreeGrafter"/>
</dbReference>
<accession>A0A7H2BLQ1</accession>
<evidence type="ECO:0000259" key="3">
    <source>
        <dbReference type="Pfam" id="PF16321"/>
    </source>
</evidence>
<dbReference type="NCBIfam" id="TIGR00741">
    <property type="entry name" value="yfiA"/>
    <property type="match status" value="1"/>
</dbReference>
<dbReference type="Pfam" id="PF02482">
    <property type="entry name" value="Ribosomal_S30AE"/>
    <property type="match status" value="1"/>
</dbReference>
<dbReference type="SUPFAM" id="SSF69754">
    <property type="entry name" value="Ribosome binding protein Y (YfiA homologue)"/>
    <property type="match status" value="1"/>
</dbReference>
<dbReference type="Gene3D" id="3.30.160.100">
    <property type="entry name" value="Ribosome hibernation promotion factor-like"/>
    <property type="match status" value="1"/>
</dbReference>
<evidence type="ECO:0000256" key="1">
    <source>
        <dbReference type="ARBA" id="ARBA00022845"/>
    </source>
</evidence>
<dbReference type="RefSeq" id="WP_068172532.1">
    <property type="nucleotide sequence ID" value="NZ_CP061538.1"/>
</dbReference>
<dbReference type="CDD" id="cd00552">
    <property type="entry name" value="RaiA"/>
    <property type="match status" value="1"/>
</dbReference>
<dbReference type="AlphaFoldDB" id="A0A7H2BLQ1"/>
<feature type="domain" description="Sigma 54 modulation/S30EA ribosomal protein C-terminal" evidence="3">
    <location>
        <begin position="152"/>
        <end position="202"/>
    </location>
</feature>
<comment type="similarity">
    <text evidence="2">Belongs to the HPF/YfiA ribosome-associated protein family. Long HPF subfamily.</text>
</comment>
<dbReference type="InterPro" id="IPR038416">
    <property type="entry name" value="Ribosom_S30AE_C_sf"/>
</dbReference>
<comment type="subcellular location">
    <subcellularLocation>
        <location evidence="2">Cytoplasm</location>
    </subcellularLocation>
</comment>
<dbReference type="Proteomes" id="UP000516421">
    <property type="component" value="Chromosome"/>
</dbReference>
<keyword evidence="5" id="KW-1185">Reference proteome</keyword>
<evidence type="ECO:0000313" key="4">
    <source>
        <dbReference type="EMBL" id="QNV40597.1"/>
    </source>
</evidence>
<dbReference type="PANTHER" id="PTHR33231:SF1">
    <property type="entry name" value="30S RIBOSOMAL PROTEIN"/>
    <property type="match status" value="1"/>
</dbReference>
<dbReference type="HAMAP" id="MF_00839">
    <property type="entry name" value="HPF"/>
    <property type="match status" value="1"/>
</dbReference>
<protein>
    <recommendedName>
        <fullName evidence="2">Ribosome hibernation promoting factor</fullName>
        <shortName evidence="2">HPF</shortName>
    </recommendedName>
</protein>
<comment type="subunit">
    <text evidence="2">Interacts with 100S ribosomes.</text>
</comment>
<keyword evidence="1 2" id="KW-0810">Translation regulation</keyword>
<name>A0A7H2BLQ1_9MICC</name>
<dbReference type="Pfam" id="PF16321">
    <property type="entry name" value="Ribosom_S30AE_C"/>
    <property type="match status" value="1"/>
</dbReference>
<gene>
    <name evidence="4" type="primary">raiA</name>
    <name evidence="2" type="synonym">hpf</name>
    <name evidence="4" type="ORF">IDM48_04135</name>
</gene>
<sequence length="208" mass="23390">MEINVVGRNITVSNRLREYVEEKVAKFEQLGERVSNIEVKFSLEGHSGPETIRVEITVEGQGPVLRAEAQGSDKFAVFDETYGKLLERLRRARDRRKTPKHGNKRPVSVGEATGALVPEDSPLIEFEDQTVEEAAFSSEISLEDDLSSPIEIRRKSFKAVALTPEEAVDHMELVGHDFFVYVDKETGAPSAVYRRKGWSYGVILLKNQ</sequence>
<dbReference type="InterPro" id="IPR003489">
    <property type="entry name" value="RHF/RaiA"/>
</dbReference>
<dbReference type="KEGG" id="rama:IDM48_04135"/>
<dbReference type="GO" id="GO:0022627">
    <property type="term" value="C:cytosolic small ribosomal subunit"/>
    <property type="evidence" value="ECO:0007669"/>
    <property type="project" value="TreeGrafter"/>
</dbReference>
<proteinExistence type="inferred from homology"/>